<keyword evidence="7" id="KW-0472">Membrane</keyword>
<dbReference type="PANTHER" id="PTHR11675:SF116">
    <property type="entry name" value="N-ACETYLGALACTOSAMINYLTRANSFERASE 8-RELATED"/>
    <property type="match status" value="1"/>
</dbReference>
<dbReference type="Proteomes" id="UP000271162">
    <property type="component" value="Unassembled WGS sequence"/>
</dbReference>
<evidence type="ECO:0000256" key="2">
    <source>
        <dbReference type="ARBA" id="ARBA00004922"/>
    </source>
</evidence>
<reference evidence="14 15" key="2">
    <citation type="submission" date="2018-11" db="EMBL/GenBank/DDBJ databases">
        <authorList>
            <consortium name="Pathogen Informatics"/>
        </authorList>
    </citation>
    <scope>NUCLEOTIDE SEQUENCE [LARGE SCALE GENOMIC DNA]</scope>
</reference>
<dbReference type="OMA" id="DMGMEIW"/>
<keyword evidence="12" id="KW-0732">Signal</keyword>
<evidence type="ECO:0000256" key="9">
    <source>
        <dbReference type="ARBA" id="ARBA00023180"/>
    </source>
</evidence>
<evidence type="ECO:0000256" key="6">
    <source>
        <dbReference type="ARBA" id="ARBA00022989"/>
    </source>
</evidence>
<gene>
    <name evidence="14" type="ORF">NBR_LOCUS9600</name>
</gene>
<evidence type="ECO:0000259" key="13">
    <source>
        <dbReference type="Pfam" id="PF00535"/>
    </source>
</evidence>
<dbReference type="STRING" id="27835.A0A158QZ58"/>
<accession>A0A158QZ58</accession>
<reference evidence="16" key="1">
    <citation type="submission" date="2016-04" db="UniProtKB">
        <authorList>
            <consortium name="WormBaseParasite"/>
        </authorList>
    </citation>
    <scope>IDENTIFICATION</scope>
</reference>
<feature type="region of interest" description="Disordered" evidence="11">
    <location>
        <begin position="24"/>
        <end position="44"/>
    </location>
</feature>
<comment type="subcellular location">
    <subcellularLocation>
        <location evidence="10">Endomembrane system</location>
        <topology evidence="10">Single-pass membrane protein</topology>
    </subcellularLocation>
    <subcellularLocation>
        <location evidence="1">Membrane</location>
        <topology evidence="1">Single-pass type II membrane protein</topology>
    </subcellularLocation>
</comment>
<protein>
    <submittedName>
        <fullName evidence="16">Probable N-acetylgalactosaminyltransferase 8 (inferred by orthology to a C. elegans protein)</fullName>
    </submittedName>
</protein>
<feature type="domain" description="Glycosyltransferase 2-like" evidence="13">
    <location>
        <begin position="125"/>
        <end position="313"/>
    </location>
</feature>
<evidence type="ECO:0000256" key="12">
    <source>
        <dbReference type="SAM" id="SignalP"/>
    </source>
</evidence>
<evidence type="ECO:0000256" key="1">
    <source>
        <dbReference type="ARBA" id="ARBA00004606"/>
    </source>
</evidence>
<feature type="chain" id="PRO_5043135712" evidence="12">
    <location>
        <begin position="22"/>
        <end position="440"/>
    </location>
</feature>
<evidence type="ECO:0000256" key="8">
    <source>
        <dbReference type="ARBA" id="ARBA00023157"/>
    </source>
</evidence>
<comment type="similarity">
    <text evidence="3">Belongs to the glycosyltransferase 2 family. GalNAc-T subfamily.</text>
</comment>
<keyword evidence="5" id="KW-0735">Signal-anchor</keyword>
<dbReference type="InterPro" id="IPR045885">
    <property type="entry name" value="GalNAc-T"/>
</dbReference>
<keyword evidence="15" id="KW-1185">Reference proteome</keyword>
<dbReference type="AlphaFoldDB" id="A0A158QZ58"/>
<evidence type="ECO:0000313" key="15">
    <source>
        <dbReference type="Proteomes" id="UP000271162"/>
    </source>
</evidence>
<proteinExistence type="inferred from homology"/>
<dbReference type="Gene3D" id="3.90.550.10">
    <property type="entry name" value="Spore Coat Polysaccharide Biosynthesis Protein SpsA, Chain A"/>
    <property type="match status" value="1"/>
</dbReference>
<evidence type="ECO:0000313" key="14">
    <source>
        <dbReference type="EMBL" id="VDL73189.1"/>
    </source>
</evidence>
<evidence type="ECO:0000256" key="4">
    <source>
        <dbReference type="ARBA" id="ARBA00022692"/>
    </source>
</evidence>
<dbReference type="UniPathway" id="UPA00378"/>
<keyword evidence="8" id="KW-1015">Disulfide bond</keyword>
<dbReference type="GO" id="GO:0008593">
    <property type="term" value="P:regulation of Notch signaling pathway"/>
    <property type="evidence" value="ECO:0007669"/>
    <property type="project" value="TreeGrafter"/>
</dbReference>
<name>A0A158QZ58_NIPBR</name>
<dbReference type="PANTHER" id="PTHR11675">
    <property type="entry name" value="N-ACETYLGALACTOSAMINYLTRANSFERASE"/>
    <property type="match status" value="1"/>
</dbReference>
<sequence>MWVLRRWVLPILLISAIVVSAEEEKPPEAAAPPKTEKEPPQLPRCPHINPYKDLAAWVKYTMKDCNYTTLPTELSDEDREYYQFGLKSFAFDVMASDRLGMRREMGPQCNKLCHNTTFKADQTASIIIIHHNEALSVLLRMLTSIFERTPSNLLHEVILYEDASEEKHQLSTYLKEFGTLTGWGGKMRITRTDERQGLIRAKTLASRMATGDVLVFLDSHCEVTDRWLEPLLAAIAENPNSVVLPIVDLINPLKFDYSQAMIAKSGFDWTLTFKWIYINWEYFDTPENNVKPIETPAMSGGLLAVGREYFRSLGEYDTGMEIWGAENIDLSLKTWMCGGRVVLAPCSRVGHVFRMHRPYKGIPGVDSTLLNSMRVAKTWLGKYDKQFIRTRPHATRLDYGDISHTLELKKRLNCKDMDWYLDNIYPDLKASIKPETHEEL</sequence>
<keyword evidence="9" id="KW-0325">Glycoprotein</keyword>
<feature type="signal peptide" evidence="12">
    <location>
        <begin position="1"/>
        <end position="21"/>
    </location>
</feature>
<evidence type="ECO:0000313" key="16">
    <source>
        <dbReference type="WBParaSite" id="NBR_0000959901-mRNA-1"/>
    </source>
</evidence>
<evidence type="ECO:0000256" key="5">
    <source>
        <dbReference type="ARBA" id="ARBA00022968"/>
    </source>
</evidence>
<dbReference type="InterPro" id="IPR001173">
    <property type="entry name" value="Glyco_trans_2-like"/>
</dbReference>
<dbReference type="GO" id="GO:0005794">
    <property type="term" value="C:Golgi apparatus"/>
    <property type="evidence" value="ECO:0007669"/>
    <property type="project" value="TreeGrafter"/>
</dbReference>
<evidence type="ECO:0000256" key="11">
    <source>
        <dbReference type="SAM" id="MobiDB-lite"/>
    </source>
</evidence>
<dbReference type="GO" id="GO:0006493">
    <property type="term" value="P:protein O-linked glycosylation"/>
    <property type="evidence" value="ECO:0007669"/>
    <property type="project" value="TreeGrafter"/>
</dbReference>
<organism evidence="16">
    <name type="scientific">Nippostrongylus brasiliensis</name>
    <name type="common">Rat hookworm</name>
    <dbReference type="NCBI Taxonomy" id="27835"/>
    <lineage>
        <taxon>Eukaryota</taxon>
        <taxon>Metazoa</taxon>
        <taxon>Ecdysozoa</taxon>
        <taxon>Nematoda</taxon>
        <taxon>Chromadorea</taxon>
        <taxon>Rhabditida</taxon>
        <taxon>Rhabditina</taxon>
        <taxon>Rhabditomorpha</taxon>
        <taxon>Strongyloidea</taxon>
        <taxon>Heligmosomidae</taxon>
        <taxon>Nippostrongylus</taxon>
    </lineage>
</organism>
<dbReference type="EMBL" id="UYSL01020165">
    <property type="protein sequence ID" value="VDL73189.1"/>
    <property type="molecule type" value="Genomic_DNA"/>
</dbReference>
<evidence type="ECO:0000256" key="10">
    <source>
        <dbReference type="ARBA" id="ARBA00037847"/>
    </source>
</evidence>
<dbReference type="WBParaSite" id="NBR_0000959901-mRNA-1">
    <property type="protein sequence ID" value="NBR_0000959901-mRNA-1"/>
    <property type="gene ID" value="NBR_0000959901"/>
</dbReference>
<dbReference type="GO" id="GO:0004653">
    <property type="term" value="F:polypeptide N-acetylgalactosaminyltransferase activity"/>
    <property type="evidence" value="ECO:0007669"/>
    <property type="project" value="TreeGrafter"/>
</dbReference>
<evidence type="ECO:0000256" key="3">
    <source>
        <dbReference type="ARBA" id="ARBA00005680"/>
    </source>
</evidence>
<comment type="pathway">
    <text evidence="2">Protein modification; protein glycosylation.</text>
</comment>
<dbReference type="SUPFAM" id="SSF53448">
    <property type="entry name" value="Nucleotide-diphospho-sugar transferases"/>
    <property type="match status" value="1"/>
</dbReference>
<keyword evidence="6" id="KW-1133">Transmembrane helix</keyword>
<dbReference type="CDD" id="cd02510">
    <property type="entry name" value="pp-GalNAc-T"/>
    <property type="match status" value="1"/>
</dbReference>
<dbReference type="InterPro" id="IPR029044">
    <property type="entry name" value="Nucleotide-diphossugar_trans"/>
</dbReference>
<keyword evidence="4" id="KW-0812">Transmembrane</keyword>
<dbReference type="Pfam" id="PF00535">
    <property type="entry name" value="Glycos_transf_2"/>
    <property type="match status" value="1"/>
</dbReference>
<dbReference type="GO" id="GO:0005112">
    <property type="term" value="F:Notch binding"/>
    <property type="evidence" value="ECO:0007669"/>
    <property type="project" value="TreeGrafter"/>
</dbReference>
<evidence type="ECO:0000256" key="7">
    <source>
        <dbReference type="ARBA" id="ARBA00023136"/>
    </source>
</evidence>
<dbReference type="GO" id="GO:0016020">
    <property type="term" value="C:membrane"/>
    <property type="evidence" value="ECO:0007669"/>
    <property type="project" value="UniProtKB-SubCell"/>
</dbReference>